<feature type="compositionally biased region" description="Low complexity" evidence="1">
    <location>
        <begin position="378"/>
        <end position="387"/>
    </location>
</feature>
<dbReference type="Pfam" id="PF02470">
    <property type="entry name" value="MlaD"/>
    <property type="match status" value="1"/>
</dbReference>
<keyword evidence="5" id="KW-1185">Reference proteome</keyword>
<dbReference type="InterPro" id="IPR003399">
    <property type="entry name" value="Mce/MlaD"/>
</dbReference>
<feature type="region of interest" description="Disordered" evidence="1">
    <location>
        <begin position="369"/>
        <end position="433"/>
    </location>
</feature>
<sequence length="433" mass="44563">MRRALRLAVSTALVGALLSGCGVFSGGLRGVDLPGGADLGDDPYSVTIQFADVADLVPQSLVKVADVSVGTVSDIRVDPATWNAVVTVKVNHDVTLPANVVARVRDTSLLGEKFVELAPPDQGATGTLRNGATIPISATSRAAEVEEVLGALSMLLNGGGVGQIRTITTELNKALAGNEPQIRSLLADLDTLVGTLDAHKSEITRALDSINRLSATLAARKDQIAGALQDLGPGIQELADQRAQLVDMLQALDRLSQVGTDVVDRSRDDLLADLRSLQPTLSKLAEAGQNLPNSLQMLGTFPFTDAAVPGFAGDYANLYVRADLDLKDLLDNLARSPEPPIGPDAPLLSGLPATAQLLAPLLGGDPNRPAFPLLGQVPTPLTTQDPQTAPPPPPAPDATTPAPPPTPGAPAATTTTPPPRDGGLVGGLLGGGR</sequence>
<proteinExistence type="predicted"/>
<dbReference type="InterPro" id="IPR024516">
    <property type="entry name" value="Mce_C"/>
</dbReference>
<dbReference type="RefSeq" id="WP_346092159.1">
    <property type="nucleotide sequence ID" value="NZ_BAABKS010000053.1"/>
</dbReference>
<comment type="caution">
    <text evidence="4">The sequence shown here is derived from an EMBL/GenBank/DDBJ whole genome shotgun (WGS) entry which is preliminary data.</text>
</comment>
<accession>A0ABW3VM33</accession>
<feature type="compositionally biased region" description="Gly residues" evidence="1">
    <location>
        <begin position="423"/>
        <end position="433"/>
    </location>
</feature>
<dbReference type="Proteomes" id="UP001597182">
    <property type="component" value="Unassembled WGS sequence"/>
</dbReference>
<feature type="compositionally biased region" description="Pro residues" evidence="1">
    <location>
        <begin position="388"/>
        <end position="408"/>
    </location>
</feature>
<evidence type="ECO:0000256" key="1">
    <source>
        <dbReference type="SAM" id="MobiDB-lite"/>
    </source>
</evidence>
<name>A0ABW3VM33_9PSEU</name>
<dbReference type="InterPro" id="IPR005693">
    <property type="entry name" value="Mce"/>
</dbReference>
<dbReference type="InterPro" id="IPR052336">
    <property type="entry name" value="MlaD_Phospholipid_Transporter"/>
</dbReference>
<dbReference type="NCBIfam" id="TIGR00996">
    <property type="entry name" value="Mtu_fam_mce"/>
    <property type="match status" value="1"/>
</dbReference>
<feature type="domain" description="Mammalian cell entry C-terminal" evidence="3">
    <location>
        <begin position="127"/>
        <end position="306"/>
    </location>
</feature>
<evidence type="ECO:0000259" key="3">
    <source>
        <dbReference type="Pfam" id="PF11887"/>
    </source>
</evidence>
<dbReference type="Pfam" id="PF11887">
    <property type="entry name" value="Mce4_CUP1"/>
    <property type="match status" value="1"/>
</dbReference>
<organism evidence="4 5">
    <name type="scientific">Pseudonocardia benzenivorans</name>
    <dbReference type="NCBI Taxonomy" id="228005"/>
    <lineage>
        <taxon>Bacteria</taxon>
        <taxon>Bacillati</taxon>
        <taxon>Actinomycetota</taxon>
        <taxon>Actinomycetes</taxon>
        <taxon>Pseudonocardiales</taxon>
        <taxon>Pseudonocardiaceae</taxon>
        <taxon>Pseudonocardia</taxon>
    </lineage>
</organism>
<dbReference type="PROSITE" id="PS51257">
    <property type="entry name" value="PROKAR_LIPOPROTEIN"/>
    <property type="match status" value="1"/>
</dbReference>
<evidence type="ECO:0000313" key="5">
    <source>
        <dbReference type="Proteomes" id="UP001597182"/>
    </source>
</evidence>
<protein>
    <submittedName>
        <fullName evidence="4">MCE family protein</fullName>
    </submittedName>
</protein>
<dbReference type="EMBL" id="JBHTMB010000217">
    <property type="protein sequence ID" value="MFD1236322.1"/>
    <property type="molecule type" value="Genomic_DNA"/>
</dbReference>
<evidence type="ECO:0000313" key="4">
    <source>
        <dbReference type="EMBL" id="MFD1236322.1"/>
    </source>
</evidence>
<reference evidence="5" key="1">
    <citation type="journal article" date="2019" name="Int. J. Syst. Evol. Microbiol.">
        <title>The Global Catalogue of Microorganisms (GCM) 10K type strain sequencing project: providing services to taxonomists for standard genome sequencing and annotation.</title>
        <authorList>
            <consortium name="The Broad Institute Genomics Platform"/>
            <consortium name="The Broad Institute Genome Sequencing Center for Infectious Disease"/>
            <person name="Wu L."/>
            <person name="Ma J."/>
        </authorList>
    </citation>
    <scope>NUCLEOTIDE SEQUENCE [LARGE SCALE GENOMIC DNA]</scope>
    <source>
        <strain evidence="5">CCUG 49018</strain>
    </source>
</reference>
<feature type="domain" description="Mce/MlaD" evidence="2">
    <location>
        <begin position="43"/>
        <end position="120"/>
    </location>
</feature>
<dbReference type="PANTHER" id="PTHR33371:SF15">
    <property type="entry name" value="LIPOPROTEIN LPRN"/>
    <property type="match status" value="1"/>
</dbReference>
<dbReference type="PANTHER" id="PTHR33371">
    <property type="entry name" value="INTERMEMBRANE PHOSPHOLIPID TRANSPORT SYSTEM BINDING PROTEIN MLAD-RELATED"/>
    <property type="match status" value="1"/>
</dbReference>
<gene>
    <name evidence="4" type="ORF">ACFQ34_23790</name>
</gene>
<evidence type="ECO:0000259" key="2">
    <source>
        <dbReference type="Pfam" id="PF02470"/>
    </source>
</evidence>